<evidence type="ECO:0000256" key="2">
    <source>
        <dbReference type="ARBA" id="ARBA00022723"/>
    </source>
</evidence>
<feature type="domain" description="C2H2-type" evidence="10">
    <location>
        <begin position="2857"/>
        <end position="2886"/>
    </location>
</feature>
<feature type="region of interest" description="Disordered" evidence="9">
    <location>
        <begin position="1625"/>
        <end position="1661"/>
    </location>
</feature>
<keyword evidence="4" id="KW-0862">Zinc</keyword>
<feature type="compositionally biased region" description="Polar residues" evidence="9">
    <location>
        <begin position="1096"/>
        <end position="1110"/>
    </location>
</feature>
<feature type="region of interest" description="Disordered" evidence="9">
    <location>
        <begin position="1713"/>
        <end position="1768"/>
    </location>
</feature>
<evidence type="ECO:0000256" key="4">
    <source>
        <dbReference type="ARBA" id="ARBA00022833"/>
    </source>
</evidence>
<dbReference type="GO" id="GO:0005634">
    <property type="term" value="C:nucleus"/>
    <property type="evidence" value="ECO:0007669"/>
    <property type="project" value="UniProtKB-SubCell"/>
</dbReference>
<feature type="compositionally biased region" description="Basic residues" evidence="9">
    <location>
        <begin position="1957"/>
        <end position="1971"/>
    </location>
</feature>
<feature type="region of interest" description="Disordered" evidence="9">
    <location>
        <begin position="605"/>
        <end position="698"/>
    </location>
</feature>
<dbReference type="PANTHER" id="PTHR46179:SF13">
    <property type="entry name" value="C2H2-TYPE DOMAIN-CONTAINING PROTEIN"/>
    <property type="match status" value="1"/>
</dbReference>
<feature type="region of interest" description="Disordered" evidence="9">
    <location>
        <begin position="278"/>
        <end position="321"/>
    </location>
</feature>
<evidence type="ECO:0000313" key="12">
    <source>
        <dbReference type="Proteomes" id="UP000054560"/>
    </source>
</evidence>
<feature type="compositionally biased region" description="Basic and acidic residues" evidence="9">
    <location>
        <begin position="2187"/>
        <end position="2236"/>
    </location>
</feature>
<evidence type="ECO:0000256" key="1">
    <source>
        <dbReference type="ARBA" id="ARBA00004123"/>
    </source>
</evidence>
<feature type="region of interest" description="Disordered" evidence="9">
    <location>
        <begin position="109"/>
        <end position="266"/>
    </location>
</feature>
<feature type="compositionally biased region" description="Polar residues" evidence="9">
    <location>
        <begin position="605"/>
        <end position="620"/>
    </location>
</feature>
<evidence type="ECO:0000256" key="9">
    <source>
        <dbReference type="SAM" id="MobiDB-lite"/>
    </source>
</evidence>
<keyword evidence="2" id="KW-0479">Metal-binding</keyword>
<dbReference type="InterPro" id="IPR051061">
    <property type="entry name" value="Zinc_finger_trans_reg"/>
</dbReference>
<keyword evidence="6" id="KW-0804">Transcription</keyword>
<feature type="compositionally biased region" description="Polar residues" evidence="9">
    <location>
        <begin position="2445"/>
        <end position="2455"/>
    </location>
</feature>
<dbReference type="Proteomes" id="UP000054560">
    <property type="component" value="Unassembled WGS sequence"/>
</dbReference>
<feature type="region of interest" description="Disordered" evidence="9">
    <location>
        <begin position="2403"/>
        <end position="2584"/>
    </location>
</feature>
<feature type="compositionally biased region" description="Basic and acidic residues" evidence="9">
    <location>
        <begin position="1370"/>
        <end position="1381"/>
    </location>
</feature>
<feature type="domain" description="C2H2-type" evidence="10">
    <location>
        <begin position="2772"/>
        <end position="2803"/>
    </location>
</feature>
<organism evidence="11 12">
    <name type="scientific">Sphaeroforma arctica JP610</name>
    <dbReference type="NCBI Taxonomy" id="667725"/>
    <lineage>
        <taxon>Eukaryota</taxon>
        <taxon>Ichthyosporea</taxon>
        <taxon>Ichthyophonida</taxon>
        <taxon>Sphaeroforma</taxon>
    </lineage>
</organism>
<protein>
    <recommendedName>
        <fullName evidence="10">C2H2-type domain-containing protein</fullName>
    </recommendedName>
</protein>
<feature type="region of interest" description="Disordered" evidence="9">
    <location>
        <begin position="1933"/>
        <end position="2031"/>
    </location>
</feature>
<feature type="compositionally biased region" description="Acidic residues" evidence="9">
    <location>
        <begin position="2143"/>
        <end position="2154"/>
    </location>
</feature>
<dbReference type="GO" id="GO:0008270">
    <property type="term" value="F:zinc ion binding"/>
    <property type="evidence" value="ECO:0007669"/>
    <property type="project" value="UniProtKB-KW"/>
</dbReference>
<dbReference type="EMBL" id="KQ241977">
    <property type="protein sequence ID" value="KNC81941.1"/>
    <property type="molecule type" value="Genomic_DNA"/>
</dbReference>
<feature type="compositionally biased region" description="Polar residues" evidence="9">
    <location>
        <begin position="2743"/>
        <end position="2754"/>
    </location>
</feature>
<reference evidence="11 12" key="1">
    <citation type="submission" date="2011-02" db="EMBL/GenBank/DDBJ databases">
        <title>The Genome Sequence of Sphaeroforma arctica JP610.</title>
        <authorList>
            <consortium name="The Broad Institute Genome Sequencing Platform"/>
            <person name="Russ C."/>
            <person name="Cuomo C."/>
            <person name="Young S.K."/>
            <person name="Zeng Q."/>
            <person name="Gargeya S."/>
            <person name="Alvarado L."/>
            <person name="Berlin A."/>
            <person name="Chapman S.B."/>
            <person name="Chen Z."/>
            <person name="Freedman E."/>
            <person name="Gellesch M."/>
            <person name="Goldberg J."/>
            <person name="Griggs A."/>
            <person name="Gujja S."/>
            <person name="Heilman E."/>
            <person name="Heiman D."/>
            <person name="Howarth C."/>
            <person name="Mehta T."/>
            <person name="Neiman D."/>
            <person name="Pearson M."/>
            <person name="Roberts A."/>
            <person name="Saif S."/>
            <person name="Shea T."/>
            <person name="Shenoy N."/>
            <person name="Sisk P."/>
            <person name="Stolte C."/>
            <person name="Sykes S."/>
            <person name="White J."/>
            <person name="Yandava C."/>
            <person name="Burger G."/>
            <person name="Gray M.W."/>
            <person name="Holland P.W.H."/>
            <person name="King N."/>
            <person name="Lang F.B.F."/>
            <person name="Roger A.J."/>
            <person name="Ruiz-Trillo I."/>
            <person name="Haas B."/>
            <person name="Nusbaum C."/>
            <person name="Birren B."/>
        </authorList>
    </citation>
    <scope>NUCLEOTIDE SEQUENCE [LARGE SCALE GENOMIC DNA]</scope>
    <source>
        <strain evidence="11 12">JP610</strain>
    </source>
</reference>
<feature type="compositionally biased region" description="Polar residues" evidence="9">
    <location>
        <begin position="1382"/>
        <end position="1400"/>
    </location>
</feature>
<feature type="region of interest" description="Disordered" evidence="9">
    <location>
        <begin position="1202"/>
        <end position="1228"/>
    </location>
</feature>
<evidence type="ECO:0000256" key="6">
    <source>
        <dbReference type="ARBA" id="ARBA00023163"/>
    </source>
</evidence>
<feature type="compositionally biased region" description="Low complexity" evidence="9">
    <location>
        <begin position="2119"/>
        <end position="2129"/>
    </location>
</feature>
<feature type="region of interest" description="Disordered" evidence="9">
    <location>
        <begin position="73"/>
        <end position="97"/>
    </location>
</feature>
<keyword evidence="12" id="KW-1185">Reference proteome</keyword>
<dbReference type="InterPro" id="IPR013087">
    <property type="entry name" value="Znf_C2H2_type"/>
</dbReference>
<evidence type="ECO:0000259" key="10">
    <source>
        <dbReference type="PROSITE" id="PS50157"/>
    </source>
</evidence>
<dbReference type="GO" id="GO:0006357">
    <property type="term" value="P:regulation of transcription by RNA polymerase II"/>
    <property type="evidence" value="ECO:0007669"/>
    <property type="project" value="TreeGrafter"/>
</dbReference>
<feature type="compositionally biased region" description="Basic and acidic residues" evidence="9">
    <location>
        <begin position="687"/>
        <end position="698"/>
    </location>
</feature>
<sequence length="3007" mass="319733">MQPLPSAALQNRHWTESHRWTCTFIIANRGQNSSSHLSSGVPKYSGDTQAKTVFLVSTHRQYSIGYISQPAIGRSQYSETQQAKGTEQYTLKQQPSDAKQYSGAQQYFGGYQPLAPTSANSKGREKDHSSPIAKSAGVTDTAFGKRSLSDSQGYAGTRRASDSQPYNGKQQPFVGSKSWTPTPVNTNIMSNSSPTTKPSGVSTGTPKSSIEQYTSKQPTSGAFAVSTASAGPSTTTSRRSSPGISPTASSGDMRSSSRPGTTAQCSTNIICSSSDTSLGYSSAPHNTMVSVNRRNSTGASSGRDIKQDTAGTTGALPQTGKWVSKMEQGLSRDSKPCLFGYTGASGPGKIRKMVSRTESDIDSGIENSDITQFINRRQREGAGYKKGIDRGKSTKHEKGTNQASTAEQKKKFRDISSIQWKSAVTKLADVVVNRVPKQAQITENENKEGVTSTVRCETKGGGTGMLKQQPQTVEYESLRNSTNVQVGGSLPGTASTAAARAYAHKRSSPSASTHAQRGTDTPVQSGTDLYARPKSPVELGEEKQNTVTAVETPLTILSHTVHQIERTATTTTHDQTPATTTAKHPTSVPPTVCPTEQTTATITHGHSSVPTTEKQHTSVPPTICPTEQTTATTTHGHTSTTTTEKDSTSVPPTVCPTEQTTTTITHGHSSVPTTEKDSTSVPASMGRLEHTETDASRKHAPEITIVEPRSTVSANVRPPVQTAVNPKRDPATGAAIVTDPARVPPTVGQLVEDYTSKTTVEKLQTSISVTVGQVERIAAITAQPPALSDKVVSASTPVLTADVALAREGKNVADTEELMPTDANGGDVCDKKSEVVDVHAGVGTNEGYLRDSKSVGDTDGLTRTEAIAGDMRDSKSEMYTEAHTHASAKDGDVRDSQSVVDTIGQPRIAANADEFRDSTSIVQTGSDTTEPILTQLKASVCVPGGTAALLGPPVVNPKTLYPGDMVAGHTSTLVGPGAQPKIINPGNMVAGHANTLVSPVAQLKTQNPGDKTSGHTSTIEGTVVQPKAPSPGDMVASHTNTVVGPVVQPKTIRPGDMVAGNTNTVVGPVVQPKTKSPRGMVAGHTNTVAGPVVQPKTLSSGDRTSSRTNTLAGPVVQSKTLNPGCKTSGHTTTVVEPETLNPGDHTVGHVNPIAGCAVQPPASSTASVTVGTTSKVKSADTARATDTAKRVLAGQAKVLGVTSPHAHGADGSDKRVGSEVGGDCPDRNVDIKTGRKDYKKRLISQVNGVSLNKHIFSKFDGIDSDRRVESQTAGSEARTVGMMQATGGEAQPIAHTAASVSVTRHGGTTPMDPEEGGMQDTVSVGTTEVGDGDIGKFTQTTKNVTQRAPATIDTCGGAAVYRFSHTVDVDRNPNDVKREPQTSRGVSPSLPPSHSANTKGTLEPYASAEVKQEPAKLLTSMLSTKKVISPVPSITIGPISPGVRLSKAGVVARTSGDTLAPVVSFGTTTGAVAKTSGDKLTPGMSPATKAGIVAKTSGQTLAPELSNEIQTTKSDGKTVGGIVDETQRNIRPQSMVSKPVRGPGKSLYTETSDKHTIPIHTVVRGTSKAHHVENKDKDTIPTHTGKKGTEMAENRPHLIDLSNESDTEVVLKRSVGSKVKAQLSTKTMESSTANPVAGTKRKDTIINRVNNTPGNGETAASTTLSVGVGVGAGDRNSTVSGAHGLMCPHDGCRSACRTSEYLRKHIQLCHPTRGDGVPTQGSTPASDGMKVPSLQDMDFDLDLNTSSRQDTDTDTDVNADTHTHTHRVKHERMNVALVDGQANAGDGLVSSATPPVVCTQAAPDQKDMPQLETVSSGFTQTKKTTTMPSLVQKELGSAVPVSVGMRNGAEAQGKSGPKERKRRDKPVPNTRKPGYDPILPASAPPGIVTISRSGMNISRPLETVPHSSANIPSSSLPSNVRAHVDVIVAKPKGTASVHESAVAHPTVGSRKSSAHEKRSKGAAKQSKRKRTYFSDSSGDDETVAKEIAKDRKRKHIVHRESSGMSQNRGQRKYILSSDGSSGSDFDSQSPDLVHNAHKQAKRRKWMSNVTHWSQSGGHDIDSGNEIGTSEVGSDGYCKRCHIYTLQLGETCTCEKVHAVSKHAERRRSTRPTRKVMVVGSESGSESGSENGREREDGGSSGSGEDDDVSYEMPDETQHLTTQHPKTLNSGSGGVQASRGTTQGGGLKENKGGDVQHHRETKTTQHTLDDKSTPRTEPSKGPKRWRWSEWSESKDGSGSKPRANAKVKGKALTESVADGTSTKQKEVRGSGKAAAIAQSSSPASLGQCADAGTGVGKRVISHGDLGASMGTKVIFHYEGGTREGKKVMSHGDIGTGMRKRVISHGDLGTSVGKKVISHFEAGTSMGKKVISHGDIDTSMAKKVISHFEVGTTLGKKVISPAKVPGGLAQRARMGQSPSGGKKDSGSRKRLKQTDVKRLEDREGSNGEHSGVTSSETIPAARGNHGNMSEAAGESASAKESGDKQKGARDDSFNKGKKALAKEASRSKLPGDNSKPSGADNVNTSSITTSTWETHGTGDQTAMPAAVPLTPPHVSHPPLHTLSQSNSPPHTLHPPHATAPAAQEAPDAQDDLLMCPMSGCDEQMALRHIKRHQVLVHMGGLMCVEGCGAFFFGEHELAAHRTWHLDREKERRKYETLNRLKQISSAAGPDSRVVPVERYTRTSVTAQIPGHAGDAATGQSTADVQGHSQAHGSPSIRNIHTTHTGDGSNTRTVVEQNTHRDHSTNTHTAGHKSTYQDAPVPVRQTAVKRDRLRIMCAWSEYCKRVFVSEAKYNRHLKRAHRCRHPTCDRKKQYTNKGKFKEHNERKHKKHTYACELCEGMYDTTTELQAHCVVAHDGVVPCAVGACSEYFDGQNSMRAHFRHHFGDGEEYQCDWKGCVVSFADEVDYLWHKKWPHRCPWRKCERTFIERYDFETHLEMDHANEKTERCLALGCGAMFSSGRDVKKHVDKKHPTCAIDVEAELKRRMESKAKGISHIAVPSWPLSWYSQV</sequence>
<keyword evidence="3 8" id="KW-0863">Zinc-finger</keyword>
<dbReference type="eggNOG" id="KOG1721">
    <property type="taxonomic scope" value="Eukaryota"/>
</dbReference>
<feature type="region of interest" description="Disordered" evidence="9">
    <location>
        <begin position="1370"/>
        <end position="1400"/>
    </location>
</feature>
<keyword evidence="5" id="KW-0805">Transcription regulation</keyword>
<feature type="compositionally biased region" description="Low complexity" evidence="9">
    <location>
        <begin position="651"/>
        <end position="665"/>
    </location>
</feature>
<feature type="region of interest" description="Disordered" evidence="9">
    <location>
        <begin position="1053"/>
        <end position="1110"/>
    </location>
</feature>
<feature type="compositionally biased region" description="Basic and acidic residues" evidence="9">
    <location>
        <begin position="377"/>
        <end position="399"/>
    </location>
</feature>
<feature type="compositionally biased region" description="Low complexity" evidence="9">
    <location>
        <begin position="2467"/>
        <end position="2477"/>
    </location>
</feature>
<feature type="compositionally biased region" description="Polar residues" evidence="9">
    <location>
        <begin position="508"/>
        <end position="527"/>
    </location>
</feature>
<feature type="compositionally biased region" description="Polar residues" evidence="9">
    <location>
        <begin position="278"/>
        <end position="300"/>
    </location>
</feature>
<feature type="region of interest" description="Disordered" evidence="9">
    <location>
        <begin position="495"/>
        <end position="531"/>
    </location>
</feature>
<feature type="compositionally biased region" description="Polar residues" evidence="9">
    <location>
        <begin position="1625"/>
        <end position="1634"/>
    </location>
</feature>
<feature type="region of interest" description="Disordered" evidence="9">
    <location>
        <begin position="2682"/>
        <end position="2760"/>
    </location>
</feature>
<feature type="compositionally biased region" description="Polar residues" evidence="9">
    <location>
        <begin position="177"/>
        <end position="220"/>
    </location>
</feature>
<evidence type="ECO:0000256" key="7">
    <source>
        <dbReference type="ARBA" id="ARBA00023242"/>
    </source>
</evidence>
<feature type="compositionally biased region" description="Low complexity" evidence="9">
    <location>
        <begin position="2016"/>
        <end position="2031"/>
    </location>
</feature>
<feature type="compositionally biased region" description="Polar residues" evidence="9">
    <location>
        <begin position="2695"/>
        <end position="2734"/>
    </location>
</feature>
<feature type="compositionally biased region" description="Low complexity" evidence="9">
    <location>
        <begin position="567"/>
        <end position="582"/>
    </location>
</feature>
<dbReference type="STRING" id="667725.A0A0L0FZF3"/>
<dbReference type="OrthoDB" id="8117402at2759"/>
<feature type="region of interest" description="Disordered" evidence="9">
    <location>
        <begin position="1841"/>
        <end position="1884"/>
    </location>
</feature>
<evidence type="ECO:0000256" key="5">
    <source>
        <dbReference type="ARBA" id="ARBA00023015"/>
    </source>
</evidence>
<evidence type="ECO:0000256" key="3">
    <source>
        <dbReference type="ARBA" id="ARBA00022771"/>
    </source>
</evidence>
<feature type="region of interest" description="Disordered" evidence="9">
    <location>
        <begin position="1565"/>
        <end position="1589"/>
    </location>
</feature>
<feature type="compositionally biased region" description="Polar residues" evidence="9">
    <location>
        <begin position="1647"/>
        <end position="1661"/>
    </location>
</feature>
<evidence type="ECO:0000313" key="11">
    <source>
        <dbReference type="EMBL" id="KNC81941.1"/>
    </source>
</evidence>
<dbReference type="RefSeq" id="XP_014155843.1">
    <property type="nucleotide sequence ID" value="XM_014300368.1"/>
</dbReference>
<feature type="region of interest" description="Disordered" evidence="9">
    <location>
        <begin position="374"/>
        <end position="408"/>
    </location>
</feature>
<feature type="compositionally biased region" description="Polar residues" evidence="9">
    <location>
        <begin position="75"/>
        <end position="97"/>
    </location>
</feature>
<feature type="region of interest" description="Disordered" evidence="9">
    <location>
        <begin position="2097"/>
        <end position="2268"/>
    </location>
</feature>
<feature type="compositionally biased region" description="Basic residues" evidence="9">
    <location>
        <begin position="2098"/>
        <end position="2113"/>
    </location>
</feature>
<dbReference type="PANTHER" id="PTHR46179">
    <property type="entry name" value="ZINC FINGER PROTEIN"/>
    <property type="match status" value="1"/>
</dbReference>
<feature type="compositionally biased region" description="Basic and acidic residues" evidence="9">
    <location>
        <begin position="1570"/>
        <end position="1580"/>
    </location>
</feature>
<feature type="compositionally biased region" description="Low complexity" evidence="9">
    <location>
        <begin position="1905"/>
        <end position="1917"/>
    </location>
</feature>
<feature type="compositionally biased region" description="Polar residues" evidence="9">
    <location>
        <begin position="2512"/>
        <end position="2538"/>
    </location>
</feature>
<feature type="region of interest" description="Disordered" evidence="9">
    <location>
        <begin position="1898"/>
        <end position="1917"/>
    </location>
</feature>
<feature type="compositionally biased region" description="Basic and acidic residues" evidence="9">
    <location>
        <begin position="2419"/>
        <end position="2444"/>
    </location>
</feature>
<dbReference type="PROSITE" id="PS50157">
    <property type="entry name" value="ZINC_FINGER_C2H2_2"/>
    <property type="match status" value="4"/>
</dbReference>
<dbReference type="PROSITE" id="PS00028">
    <property type="entry name" value="ZINC_FINGER_C2H2_1"/>
    <property type="match status" value="6"/>
</dbReference>
<proteinExistence type="predicted"/>
<feature type="compositionally biased region" description="Polar residues" evidence="9">
    <location>
        <begin position="248"/>
        <end position="266"/>
    </location>
</feature>
<feature type="compositionally biased region" description="Low complexity" evidence="9">
    <location>
        <begin position="226"/>
        <end position="247"/>
    </location>
</feature>
<feature type="compositionally biased region" description="Low complexity" evidence="9">
    <location>
        <begin position="624"/>
        <end position="642"/>
    </location>
</feature>
<comment type="subcellular location">
    <subcellularLocation>
        <location evidence="1">Nucleus</location>
    </subcellularLocation>
</comment>
<feature type="compositionally biased region" description="Basic and acidic residues" evidence="9">
    <location>
        <begin position="2478"/>
        <end position="2504"/>
    </location>
</feature>
<keyword evidence="7" id="KW-0539">Nucleus</keyword>
<feature type="domain" description="C2H2-type" evidence="10">
    <location>
        <begin position="2830"/>
        <end position="2858"/>
    </location>
</feature>
<dbReference type="SMART" id="SM00355">
    <property type="entry name" value="ZnF_C2H2"/>
    <property type="match status" value="10"/>
</dbReference>
<accession>A0A0L0FZF3</accession>
<dbReference type="GeneID" id="25906259"/>
<feature type="compositionally biased region" description="Low complexity" evidence="9">
    <location>
        <begin position="2566"/>
        <end position="2584"/>
    </location>
</feature>
<gene>
    <name evidence="11" type="ORF">SARC_05755</name>
</gene>
<evidence type="ECO:0000256" key="8">
    <source>
        <dbReference type="PROSITE-ProRule" id="PRU00042"/>
    </source>
</evidence>
<feature type="domain" description="C2H2-type" evidence="10">
    <location>
        <begin position="2913"/>
        <end position="2943"/>
    </location>
</feature>
<feature type="compositionally biased region" description="Basic and acidic residues" evidence="9">
    <location>
        <begin position="1207"/>
        <end position="1217"/>
    </location>
</feature>
<feature type="compositionally biased region" description="Polar residues" evidence="9">
    <location>
        <begin position="2158"/>
        <end position="2169"/>
    </location>
</feature>
<dbReference type="Gene3D" id="3.30.160.60">
    <property type="entry name" value="Classic Zinc Finger"/>
    <property type="match status" value="1"/>
</dbReference>
<name>A0A0L0FZF3_9EUKA</name>
<feature type="region of interest" description="Disordered" evidence="9">
    <location>
        <begin position="567"/>
        <end position="591"/>
    </location>
</feature>